<accession>A0A7S6G5Z3</accession>
<feature type="domain" description="Transposase TnpC homeodomain" evidence="4">
    <location>
        <begin position="49"/>
        <end position="122"/>
    </location>
</feature>
<dbReference type="InterPro" id="IPR024474">
    <property type="entry name" value="Znf_dom_IS66"/>
</dbReference>
<dbReference type="InterPro" id="IPR024463">
    <property type="entry name" value="Transposase_TnpC_homeodom"/>
</dbReference>
<dbReference type="AlphaFoldDB" id="A0A7S6G5Z3"/>
<dbReference type="Pfam" id="PF03050">
    <property type="entry name" value="DDE_Tnp_IS66"/>
    <property type="match status" value="1"/>
</dbReference>
<organism evidence="6">
    <name type="scientific">Pseudomonas aeruginosa</name>
    <dbReference type="NCBI Taxonomy" id="287"/>
    <lineage>
        <taxon>Bacteria</taxon>
        <taxon>Pseudomonadati</taxon>
        <taxon>Pseudomonadota</taxon>
        <taxon>Gammaproteobacteria</taxon>
        <taxon>Pseudomonadales</taxon>
        <taxon>Pseudomonadaceae</taxon>
        <taxon>Pseudomonas</taxon>
    </lineage>
</organism>
<keyword evidence="6" id="KW-0614">Plasmid</keyword>
<geneLocation type="plasmid" evidence="6">
    <name>pSE5416-KPC</name>
</geneLocation>
<proteinExistence type="predicted"/>
<dbReference type="PANTHER" id="PTHR33678">
    <property type="entry name" value="BLL1576 PROTEIN"/>
    <property type="match status" value="1"/>
</dbReference>
<evidence type="ECO:0000313" key="6">
    <source>
        <dbReference type="EMBL" id="QNI17827.1"/>
    </source>
</evidence>
<dbReference type="InterPro" id="IPR039552">
    <property type="entry name" value="IS66_C"/>
</dbReference>
<dbReference type="Pfam" id="PF13817">
    <property type="entry name" value="DDE_Tnp_IS66_C"/>
    <property type="match status" value="1"/>
</dbReference>
<reference evidence="6" key="1">
    <citation type="submission" date="2019-12" db="EMBL/GenBank/DDBJ databases">
        <title>Compelete sequence of pSE5416-KPC.</title>
        <authorList>
            <person name="Zhou D."/>
        </authorList>
    </citation>
    <scope>NUCLEOTIDE SEQUENCE</scope>
    <source>
        <strain evidence="6">SE5416</strain>
        <plasmid evidence="6">pSE5416-KPC</plasmid>
    </source>
</reference>
<evidence type="ECO:0000259" key="2">
    <source>
        <dbReference type="Pfam" id="PF03050"/>
    </source>
</evidence>
<dbReference type="NCBIfam" id="NF033517">
    <property type="entry name" value="transpos_IS66"/>
    <property type="match status" value="1"/>
</dbReference>
<dbReference type="InterPro" id="IPR052344">
    <property type="entry name" value="Transposase-related"/>
</dbReference>
<evidence type="ECO:0000256" key="1">
    <source>
        <dbReference type="SAM" id="MobiDB-lite"/>
    </source>
</evidence>
<feature type="domain" description="Transposase IS66 central" evidence="2">
    <location>
        <begin position="185"/>
        <end position="466"/>
    </location>
</feature>
<feature type="region of interest" description="Disordered" evidence="1">
    <location>
        <begin position="94"/>
        <end position="113"/>
    </location>
</feature>
<evidence type="ECO:0000259" key="5">
    <source>
        <dbReference type="Pfam" id="PF13817"/>
    </source>
</evidence>
<dbReference type="EMBL" id="MN894887">
    <property type="protein sequence ID" value="QNI17827.1"/>
    <property type="molecule type" value="Genomic_DNA"/>
</dbReference>
<sequence length="515" mass="57632">MIGGMTSLPDLDQLTPAELRALLEQTLTLQSQVEAMSRKIQNDKIVIEQLTHEIAVLKRHKYAKRSEQISPEQGRLLDDLLSTDLEAIEAELNALHPDPAPKEPGQKPKRAPLPAQLPRTVIHHEPDNTQCACGCELQRIGEDVSEKLDYTPGVFTVEQHVRGKWACRSCETLIQAPVPAQVIDKGIPTAGLLAHVMVAKFADHLPLYRQEKIFGRAGLAIPRSTLARWVGQTGAQLQPLVDALREAVLAQPVIHADETPVQMLAPGEKKTHRSYVWAYSSTAYAELKSVVYDFSPSRAGEHARNFLGDWRGKLVCDDFAGYKASFEQGIVEIGCMAHARRKFFDLHAANKSQLAEQALLTIGALYEVERQARDMSEEDRRRIRQRDAIPIAEKLHDWMLTQRELVPEGSAIAKALDYSLKRWVALTRYLDDGALPIDNNHVENQIRPWALGRANWLFAGSLRSGKRAAAIMSLIQSARMNGHDPYAYLKDVLTRLPTQRASEIEALLPHQWTPA</sequence>
<protein>
    <submittedName>
        <fullName evidence="6">Mobile element protein</fullName>
    </submittedName>
</protein>
<feature type="domain" description="Transposase IS66 zinc-finger binding" evidence="3">
    <location>
        <begin position="129"/>
        <end position="171"/>
    </location>
</feature>
<evidence type="ECO:0000259" key="4">
    <source>
        <dbReference type="Pfam" id="PF13007"/>
    </source>
</evidence>
<dbReference type="Pfam" id="PF13007">
    <property type="entry name" value="LZ_Tnp_IS66"/>
    <property type="match status" value="1"/>
</dbReference>
<feature type="domain" description="Transposase IS66 C-terminal" evidence="5">
    <location>
        <begin position="473"/>
        <end position="510"/>
    </location>
</feature>
<dbReference type="PANTHER" id="PTHR33678:SF1">
    <property type="entry name" value="BLL1576 PROTEIN"/>
    <property type="match status" value="1"/>
</dbReference>
<dbReference type="Pfam" id="PF13005">
    <property type="entry name" value="zf-IS66"/>
    <property type="match status" value="1"/>
</dbReference>
<name>A0A7S6G5Z3_PSEAI</name>
<evidence type="ECO:0000259" key="3">
    <source>
        <dbReference type="Pfam" id="PF13005"/>
    </source>
</evidence>
<dbReference type="InterPro" id="IPR004291">
    <property type="entry name" value="Transposase_IS66_central"/>
</dbReference>